<evidence type="ECO:0000313" key="7">
    <source>
        <dbReference type="Proteomes" id="UP000248012"/>
    </source>
</evidence>
<dbReference type="PANTHER" id="PTHR30404:SF0">
    <property type="entry name" value="N-ACETYLMURAMOYL-L-ALANINE AMIDASE AMIC"/>
    <property type="match status" value="1"/>
</dbReference>
<reference evidence="6 7" key="1">
    <citation type="submission" date="2018-05" db="EMBL/GenBank/DDBJ databases">
        <title>Oceanovita maritima gen. nov., sp. nov., a marine bacterium in the family Rhodobacteraceae isolated from surface seawater of Lundu port Xiamen, China.</title>
        <authorList>
            <person name="Hetharua B.H."/>
            <person name="Min D."/>
            <person name="Liao H."/>
            <person name="Tian Y."/>
        </authorList>
    </citation>
    <scope>NUCLEOTIDE SEQUENCE [LARGE SCALE GENOMIC DNA]</scope>
    <source>
        <strain evidence="6 7">FSX-11</strain>
    </source>
</reference>
<dbReference type="Pfam" id="PF01520">
    <property type="entry name" value="Amidase_3"/>
    <property type="match status" value="1"/>
</dbReference>
<comment type="caution">
    <text evidence="6">The sequence shown here is derived from an EMBL/GenBank/DDBJ whole genome shotgun (WGS) entry which is preliminary data.</text>
</comment>
<dbReference type="GO" id="GO:0009253">
    <property type="term" value="P:peptidoglycan catabolic process"/>
    <property type="evidence" value="ECO:0007669"/>
    <property type="project" value="InterPro"/>
</dbReference>
<keyword evidence="7" id="KW-1185">Reference proteome</keyword>
<dbReference type="Gene3D" id="3.40.630.40">
    <property type="entry name" value="Zn-dependent exopeptidases"/>
    <property type="match status" value="1"/>
</dbReference>
<proteinExistence type="predicted"/>
<dbReference type="InterPro" id="IPR002508">
    <property type="entry name" value="MurNAc-LAA_cat"/>
</dbReference>
<dbReference type="SUPFAM" id="SSF53187">
    <property type="entry name" value="Zn-dependent exopeptidases"/>
    <property type="match status" value="1"/>
</dbReference>
<dbReference type="InterPro" id="IPR050695">
    <property type="entry name" value="N-acetylmuramoyl_amidase_3"/>
</dbReference>
<dbReference type="EMBL" id="QFVT01000003">
    <property type="protein sequence ID" value="PYC48661.1"/>
    <property type="molecule type" value="Genomic_DNA"/>
</dbReference>
<dbReference type="CDD" id="cd02696">
    <property type="entry name" value="MurNAc-LAA"/>
    <property type="match status" value="1"/>
</dbReference>
<name>A0A2V4MPK3_9RHOB</name>
<dbReference type="GO" id="GO:0008745">
    <property type="term" value="F:N-acetylmuramoyl-L-alanine amidase activity"/>
    <property type="evidence" value="ECO:0007669"/>
    <property type="project" value="UniProtKB-EC"/>
</dbReference>
<evidence type="ECO:0000259" key="5">
    <source>
        <dbReference type="SMART" id="SM00646"/>
    </source>
</evidence>
<evidence type="ECO:0000256" key="4">
    <source>
        <dbReference type="SAM" id="MobiDB-lite"/>
    </source>
</evidence>
<feature type="region of interest" description="Disordered" evidence="4">
    <location>
        <begin position="1"/>
        <end position="20"/>
    </location>
</feature>
<accession>A0A2V4MPK3</accession>
<sequence length="407" mass="43537">MPADGYAQQASTTSSYTSASPPAFSALARADPAGSQIRDTWGGMEVALRLSQGVPYRVFTLDAPPRLVLDFREVDWSQLNRESLLNADRAIGVRMGGFRLGWSRMVVDLAAPLALDGASMQVNSRTGAAELTVSLTKATPEEFAAMAGAPRDPIWDLPAAQALPRKPAPGQADGPMVVVIDPGHGGIDPGAQSGNTSEKDLTLRIARELEEALIRNGNYTVYLTRDSDIFVSLERRVAMAHRAGADVFLSLHADALAEGLAHGASVHTLSHTASDRASSRLAERHDRADMLSGVDLSGKDDEIADVLLDLARLETRPRSEVLAKAIVQAMRDAGGPVNKRAHRHADFSVLKAADIPSVLIEMGYMSSPRDLANLLDAAWRAKMIAAIVTALDVWRAEDAAAAGLRRQ</sequence>
<comment type="catalytic activity">
    <reaction evidence="1">
        <text>Hydrolyzes the link between N-acetylmuramoyl residues and L-amino acid residues in certain cell-wall glycopeptides.</text>
        <dbReference type="EC" id="3.5.1.28"/>
    </reaction>
</comment>
<evidence type="ECO:0000256" key="3">
    <source>
        <dbReference type="ARBA" id="ARBA00022801"/>
    </source>
</evidence>
<keyword evidence="3" id="KW-0378">Hydrolase</keyword>
<dbReference type="PANTHER" id="PTHR30404">
    <property type="entry name" value="N-ACETYLMURAMOYL-L-ALANINE AMIDASE"/>
    <property type="match status" value="1"/>
</dbReference>
<dbReference type="Gene3D" id="2.60.40.3500">
    <property type="match status" value="1"/>
</dbReference>
<dbReference type="GO" id="GO:0030288">
    <property type="term" value="C:outer membrane-bounded periplasmic space"/>
    <property type="evidence" value="ECO:0007669"/>
    <property type="project" value="TreeGrafter"/>
</dbReference>
<dbReference type="Proteomes" id="UP000248012">
    <property type="component" value="Unassembled WGS sequence"/>
</dbReference>
<dbReference type="Pfam" id="PF11741">
    <property type="entry name" value="AMIN"/>
    <property type="match status" value="1"/>
</dbReference>
<feature type="domain" description="MurNAc-LAA" evidence="5">
    <location>
        <begin position="237"/>
        <end position="392"/>
    </location>
</feature>
<dbReference type="InterPro" id="IPR021731">
    <property type="entry name" value="AMIN_dom"/>
</dbReference>
<gene>
    <name evidence="6" type="ORF">DI396_05685</name>
</gene>
<protein>
    <recommendedName>
        <fullName evidence="2">N-acetylmuramoyl-L-alanine amidase</fullName>
        <ecNumber evidence="2">3.5.1.28</ecNumber>
    </recommendedName>
</protein>
<organism evidence="6 7">
    <name type="scientific">Litorivita pollutaquae</name>
    <dbReference type="NCBI Taxonomy" id="2200892"/>
    <lineage>
        <taxon>Bacteria</taxon>
        <taxon>Pseudomonadati</taxon>
        <taxon>Pseudomonadota</taxon>
        <taxon>Alphaproteobacteria</taxon>
        <taxon>Rhodobacterales</taxon>
        <taxon>Paracoccaceae</taxon>
        <taxon>Litorivita</taxon>
    </lineage>
</organism>
<dbReference type="SMART" id="SM00646">
    <property type="entry name" value="Ami_3"/>
    <property type="match status" value="1"/>
</dbReference>
<dbReference type="AlphaFoldDB" id="A0A2V4MPK3"/>
<evidence type="ECO:0000313" key="6">
    <source>
        <dbReference type="EMBL" id="PYC48661.1"/>
    </source>
</evidence>
<evidence type="ECO:0000256" key="2">
    <source>
        <dbReference type="ARBA" id="ARBA00011901"/>
    </source>
</evidence>
<evidence type="ECO:0000256" key="1">
    <source>
        <dbReference type="ARBA" id="ARBA00001561"/>
    </source>
</evidence>
<dbReference type="EC" id="3.5.1.28" evidence="2"/>
<dbReference type="OrthoDB" id="9806267at2"/>